<keyword evidence="1" id="KW-0472">Membrane</keyword>
<evidence type="ECO:0000313" key="4">
    <source>
        <dbReference type="Proteomes" id="UP001241110"/>
    </source>
</evidence>
<evidence type="ECO:0000259" key="2">
    <source>
        <dbReference type="Pfam" id="PF12704"/>
    </source>
</evidence>
<evidence type="ECO:0000313" key="3">
    <source>
        <dbReference type="EMBL" id="MDJ1486452.1"/>
    </source>
</evidence>
<dbReference type="InterPro" id="IPR025857">
    <property type="entry name" value="MacB_PCD"/>
</dbReference>
<comment type="caution">
    <text evidence="3">The sequence shown here is derived from an EMBL/GenBank/DDBJ whole genome shotgun (WGS) entry which is preliminary data.</text>
</comment>
<accession>A0AAE3UC55</accession>
<keyword evidence="1" id="KW-0812">Transmembrane</keyword>
<feature type="transmembrane region" description="Helical" evidence="1">
    <location>
        <begin position="21"/>
        <end position="41"/>
    </location>
</feature>
<keyword evidence="1" id="KW-1133">Transmembrane helix</keyword>
<organism evidence="3 4">
    <name type="scientific">Xanthocytophaga flava</name>
    <dbReference type="NCBI Taxonomy" id="3048013"/>
    <lineage>
        <taxon>Bacteria</taxon>
        <taxon>Pseudomonadati</taxon>
        <taxon>Bacteroidota</taxon>
        <taxon>Cytophagia</taxon>
        <taxon>Cytophagales</taxon>
        <taxon>Rhodocytophagaceae</taxon>
        <taxon>Xanthocytophaga</taxon>
    </lineage>
</organism>
<dbReference type="Proteomes" id="UP001241110">
    <property type="component" value="Unassembled WGS sequence"/>
</dbReference>
<feature type="non-terminal residue" evidence="3">
    <location>
        <position position="273"/>
    </location>
</feature>
<proteinExistence type="predicted"/>
<reference evidence="3" key="1">
    <citation type="submission" date="2023-05" db="EMBL/GenBank/DDBJ databases">
        <authorList>
            <person name="Zhang X."/>
        </authorList>
    </citation>
    <scope>NUCLEOTIDE SEQUENCE</scope>
    <source>
        <strain evidence="3">YF14B1</strain>
    </source>
</reference>
<protein>
    <submittedName>
        <fullName evidence="3">ABC transporter permease</fullName>
    </submittedName>
</protein>
<sequence length="273" mass="30994">MLGSYLKIGLRNLVKNKVYSAINIGGLAVGMAVVILISLWINDELSFNRYHTHYDRIGMIRNLSTNPHTGLSQGSEHQPIPMAEAIRHNYRHLFDKVVLAWSIQDYTLNFSGKNLKRAGEFIEPQAPAMLSLRMLKGSHSALADPHSVILSQTTAEAIFGTADPINQNLRIDNNLDVKVTGVYEDLPKNSRFSQVGFFAPWALWVSSNEWVKTASTNWGNTSFHIYVERRPQVNWPTVQAGIKSFYLTNSPEEIAQIRRQWKSELFVHPMSDW</sequence>
<dbReference type="RefSeq" id="WP_313990036.1">
    <property type="nucleotide sequence ID" value="NZ_JASJOS010000055.1"/>
</dbReference>
<dbReference type="Pfam" id="PF12704">
    <property type="entry name" value="MacB_PCD"/>
    <property type="match status" value="1"/>
</dbReference>
<evidence type="ECO:0000256" key="1">
    <source>
        <dbReference type="SAM" id="Phobius"/>
    </source>
</evidence>
<feature type="domain" description="MacB-like periplasmic core" evidence="2">
    <location>
        <begin position="20"/>
        <end position="243"/>
    </location>
</feature>
<dbReference type="EMBL" id="JASJOS010000055">
    <property type="protein sequence ID" value="MDJ1486452.1"/>
    <property type="molecule type" value="Genomic_DNA"/>
</dbReference>
<gene>
    <name evidence="3" type="ORF">QNI16_38640</name>
</gene>
<name>A0AAE3UC55_9BACT</name>
<dbReference type="AlphaFoldDB" id="A0AAE3UC55"/>